<evidence type="ECO:0000313" key="4">
    <source>
        <dbReference type="EMBL" id="RAW24272.1"/>
    </source>
</evidence>
<name>A0A329RLV9_9STRA</name>
<dbReference type="EMBL" id="MJFZ01000911">
    <property type="protein sequence ID" value="RAW24272.1"/>
    <property type="molecule type" value="Genomic_DNA"/>
</dbReference>
<accession>A0A329RLV9</accession>
<keyword evidence="3" id="KW-1133">Transmembrane helix</keyword>
<keyword evidence="1" id="KW-0233">DNA recombination</keyword>
<evidence type="ECO:0000256" key="3">
    <source>
        <dbReference type="SAM" id="Phobius"/>
    </source>
</evidence>
<comment type="caution">
    <text evidence="4">The sequence shown here is derived from an EMBL/GenBank/DDBJ whole genome shotgun (WGS) entry which is preliminary data.</text>
</comment>
<protein>
    <submittedName>
        <fullName evidence="4">Uncharacterized protein</fullName>
    </submittedName>
</protein>
<feature type="transmembrane region" description="Helical" evidence="3">
    <location>
        <begin position="47"/>
        <end position="68"/>
    </location>
</feature>
<evidence type="ECO:0000256" key="2">
    <source>
        <dbReference type="SAM" id="MobiDB-lite"/>
    </source>
</evidence>
<proteinExistence type="predicted"/>
<dbReference type="STRING" id="29920.A0A329RLV9"/>
<feature type="compositionally biased region" description="Basic residues" evidence="2">
    <location>
        <begin position="1"/>
        <end position="18"/>
    </location>
</feature>
<dbReference type="GO" id="GO:0015074">
    <property type="term" value="P:DNA integration"/>
    <property type="evidence" value="ECO:0007669"/>
    <property type="project" value="InterPro"/>
</dbReference>
<dbReference type="OrthoDB" id="119632at2759"/>
<keyword evidence="5" id="KW-1185">Reference proteome</keyword>
<evidence type="ECO:0000313" key="5">
    <source>
        <dbReference type="Proteomes" id="UP000251314"/>
    </source>
</evidence>
<reference evidence="4 5" key="1">
    <citation type="submission" date="2018-01" db="EMBL/GenBank/DDBJ databases">
        <title>Draft genome of the strawberry crown rot pathogen Phytophthora cactorum.</title>
        <authorList>
            <person name="Armitage A.D."/>
            <person name="Lysoe E."/>
            <person name="Nellist C.F."/>
            <person name="Harrison R.J."/>
            <person name="Brurberg M.B."/>
        </authorList>
    </citation>
    <scope>NUCLEOTIDE SEQUENCE [LARGE SCALE GENOMIC DNA]</scope>
    <source>
        <strain evidence="4 5">10300</strain>
    </source>
</reference>
<organism evidence="4 5">
    <name type="scientific">Phytophthora cactorum</name>
    <dbReference type="NCBI Taxonomy" id="29920"/>
    <lineage>
        <taxon>Eukaryota</taxon>
        <taxon>Sar</taxon>
        <taxon>Stramenopiles</taxon>
        <taxon>Oomycota</taxon>
        <taxon>Peronosporomycetes</taxon>
        <taxon>Peronosporales</taxon>
        <taxon>Peronosporaceae</taxon>
        <taxon>Phytophthora</taxon>
    </lineage>
</organism>
<dbReference type="InterPro" id="IPR013762">
    <property type="entry name" value="Integrase-like_cat_sf"/>
</dbReference>
<dbReference type="Gene3D" id="1.10.443.10">
    <property type="entry name" value="Intergrase catalytic core"/>
    <property type="match status" value="1"/>
</dbReference>
<dbReference type="AlphaFoldDB" id="A0A329RLV9"/>
<dbReference type="GO" id="GO:0006310">
    <property type="term" value="P:DNA recombination"/>
    <property type="evidence" value="ECO:0007669"/>
    <property type="project" value="UniProtKB-KW"/>
</dbReference>
<dbReference type="Proteomes" id="UP000251314">
    <property type="component" value="Unassembled WGS sequence"/>
</dbReference>
<dbReference type="InterPro" id="IPR011010">
    <property type="entry name" value="DNA_brk_join_enz"/>
</dbReference>
<keyword evidence="3" id="KW-0472">Membrane</keyword>
<dbReference type="VEuPathDB" id="FungiDB:PC110_g19299"/>
<dbReference type="GO" id="GO:0003677">
    <property type="term" value="F:DNA binding"/>
    <property type="evidence" value="ECO:0007669"/>
    <property type="project" value="InterPro"/>
</dbReference>
<evidence type="ECO:0000256" key="1">
    <source>
        <dbReference type="ARBA" id="ARBA00023172"/>
    </source>
</evidence>
<gene>
    <name evidence="4" type="ORF">PC110_g19299</name>
</gene>
<feature type="region of interest" description="Disordered" evidence="2">
    <location>
        <begin position="1"/>
        <end position="20"/>
    </location>
</feature>
<dbReference type="SUPFAM" id="SSF56349">
    <property type="entry name" value="DNA breaking-rejoining enzymes"/>
    <property type="match status" value="1"/>
</dbReference>
<keyword evidence="3" id="KW-0812">Transmembrane</keyword>
<sequence>MKIHAGLSKAKKRERTPKRASPMSLAMLTRIITFLETDSSFNQTMRVWFSAVCSLAFYGMCGINEVLLMKKGDIQLGLQRRSRKNGATIKFGCFTIRDRKTDHDPLASRTYSLYHLTKDEQAAEALTYVERWLDHACTQLHHKWNNTDYAFPSLTKIPRSGSKRQKISTINTNGSGTFANVGIKWGSSMSDGNFTQILNIVADAAGISKNLLCDDIWFTSHCIRRGGAQYRFMFAPEKSRWPLKLVKWWAGWAPSEKAETVTRYLLDDVLDRKENLLGDSLAPDAILPDKGSLKGLQDISYNSPHPDAEIHEIPDSANSEPASISASIVGDIKSALIAELREMMKQIGSNSTQSTKCEDEREVESVAAKAADDALGLVSELSDANCWRDYVNQY</sequence>